<name>A0AAF1JYQ4_9PROT</name>
<dbReference type="AlphaFoldDB" id="A0AAF1JYQ4"/>
<feature type="region of interest" description="Disordered" evidence="1">
    <location>
        <begin position="27"/>
        <end position="54"/>
    </location>
</feature>
<accession>A0AAF1JYQ4</accession>
<feature type="chain" id="PRO_5042120731" evidence="2">
    <location>
        <begin position="23"/>
        <end position="54"/>
    </location>
</feature>
<evidence type="ECO:0000313" key="3">
    <source>
        <dbReference type="EMBL" id="MBR0656155.1"/>
    </source>
</evidence>
<organism evidence="3 4">
    <name type="scientific">Plastoroseomonas arctica</name>
    <dbReference type="NCBI Taxonomy" id="1509237"/>
    <lineage>
        <taxon>Bacteria</taxon>
        <taxon>Pseudomonadati</taxon>
        <taxon>Pseudomonadota</taxon>
        <taxon>Alphaproteobacteria</taxon>
        <taxon>Acetobacterales</taxon>
        <taxon>Acetobacteraceae</taxon>
        <taxon>Plastoroseomonas</taxon>
    </lineage>
</organism>
<sequence>MRLIAHSLVAAILLAVTLPAQAGIRTDNGSLQNPNAVSISEDHANQSVATGTAG</sequence>
<dbReference type="EMBL" id="JAAEDH010000015">
    <property type="protein sequence ID" value="MBR0656155.1"/>
    <property type="molecule type" value="Genomic_DNA"/>
</dbReference>
<gene>
    <name evidence="3" type="ORF">GXW79_13815</name>
</gene>
<feature type="signal peptide" evidence="2">
    <location>
        <begin position="1"/>
        <end position="22"/>
    </location>
</feature>
<evidence type="ECO:0000256" key="1">
    <source>
        <dbReference type="SAM" id="MobiDB-lite"/>
    </source>
</evidence>
<dbReference type="Proteomes" id="UP001196068">
    <property type="component" value="Unassembled WGS sequence"/>
</dbReference>
<feature type="compositionally biased region" description="Polar residues" evidence="1">
    <location>
        <begin position="27"/>
        <end position="38"/>
    </location>
</feature>
<proteinExistence type="predicted"/>
<protein>
    <submittedName>
        <fullName evidence="3">Uncharacterized protein</fullName>
    </submittedName>
</protein>
<evidence type="ECO:0000256" key="2">
    <source>
        <dbReference type="SAM" id="SignalP"/>
    </source>
</evidence>
<reference evidence="3" key="2">
    <citation type="journal article" date="2021" name="Syst. Appl. Microbiol.">
        <title>Roseomonas hellenica sp. nov., isolated from roots of wild-growing Alkanna tinctoria.</title>
        <authorList>
            <person name="Rat A."/>
            <person name="Naranjo H.D."/>
            <person name="Lebbe L."/>
            <person name="Cnockaert M."/>
            <person name="Krigas N."/>
            <person name="Grigoriadou K."/>
            <person name="Maloupa E."/>
            <person name="Willems A."/>
        </authorList>
    </citation>
    <scope>NUCLEOTIDE SEQUENCE</scope>
    <source>
        <strain evidence="3">LMG 28251</strain>
    </source>
</reference>
<comment type="caution">
    <text evidence="3">The sequence shown here is derived from an EMBL/GenBank/DDBJ whole genome shotgun (WGS) entry which is preliminary data.</text>
</comment>
<keyword evidence="2" id="KW-0732">Signal</keyword>
<feature type="compositionally biased region" description="Polar residues" evidence="1">
    <location>
        <begin position="45"/>
        <end position="54"/>
    </location>
</feature>
<dbReference type="RefSeq" id="WP_211874998.1">
    <property type="nucleotide sequence ID" value="NZ_JAAEDH010000015.1"/>
</dbReference>
<evidence type="ECO:0000313" key="4">
    <source>
        <dbReference type="Proteomes" id="UP001196068"/>
    </source>
</evidence>
<keyword evidence="4" id="KW-1185">Reference proteome</keyword>
<reference evidence="3" key="1">
    <citation type="submission" date="2020-01" db="EMBL/GenBank/DDBJ databases">
        <authorList>
            <person name="Rat A."/>
        </authorList>
    </citation>
    <scope>NUCLEOTIDE SEQUENCE</scope>
    <source>
        <strain evidence="3">LMG 28251</strain>
    </source>
</reference>